<dbReference type="Pfam" id="PF03466">
    <property type="entry name" value="LysR_substrate"/>
    <property type="match status" value="1"/>
</dbReference>
<organism evidence="6 7">
    <name type="scientific">Flavimaricola marinus</name>
    <dbReference type="NCBI Taxonomy" id="1819565"/>
    <lineage>
        <taxon>Bacteria</taxon>
        <taxon>Pseudomonadati</taxon>
        <taxon>Pseudomonadota</taxon>
        <taxon>Alphaproteobacteria</taxon>
        <taxon>Rhodobacterales</taxon>
        <taxon>Paracoccaceae</taxon>
        <taxon>Flavimaricola</taxon>
    </lineage>
</organism>
<dbReference type="InterPro" id="IPR058163">
    <property type="entry name" value="LysR-type_TF_proteobact-type"/>
</dbReference>
<sequence length="302" mass="33058">MASPKRFLPPISALRALESFARTGNVSVSGRELGLSQSAVSRQLKVLEEYLATDLFIRDRKRIALSPAAQSYAGEVRGALEQIGRASLRLKANPRGGLLNLAILPAFGVRWLAPKLPDFLRRHPQVTVNLGTRLSPFDFRTEAFHAAIHFGRQDWPDVHYLRLLREEVIAVAAPDLAERIATGNPASLFDLPLLHLDTRPDAWENWAQQMGITIAPPRGMLFDQFASIVQAAVHGMGVALVPTFLVDEDVAQGRLVPVGGAAPLSIGDYFLVWPKADAPHEPCRLFEGWLRSQVPSSASGLA</sequence>
<dbReference type="Gene3D" id="3.40.190.10">
    <property type="entry name" value="Periplasmic binding protein-like II"/>
    <property type="match status" value="2"/>
</dbReference>
<feature type="domain" description="HTH lysR-type" evidence="5">
    <location>
        <begin position="9"/>
        <end position="66"/>
    </location>
</feature>
<keyword evidence="7" id="KW-1185">Reference proteome</keyword>
<dbReference type="PANTHER" id="PTHR30537">
    <property type="entry name" value="HTH-TYPE TRANSCRIPTIONAL REGULATOR"/>
    <property type="match status" value="1"/>
</dbReference>
<dbReference type="PROSITE" id="PS50931">
    <property type="entry name" value="HTH_LYSR"/>
    <property type="match status" value="1"/>
</dbReference>
<dbReference type="PRINTS" id="PR00039">
    <property type="entry name" value="HTHLYSR"/>
</dbReference>
<keyword evidence="2" id="KW-0805">Transcription regulation</keyword>
<evidence type="ECO:0000256" key="1">
    <source>
        <dbReference type="ARBA" id="ARBA00009437"/>
    </source>
</evidence>
<dbReference type="AlphaFoldDB" id="A0A238LLI8"/>
<dbReference type="Pfam" id="PF00126">
    <property type="entry name" value="HTH_1"/>
    <property type="match status" value="1"/>
</dbReference>
<dbReference type="OrthoDB" id="5526340at2"/>
<evidence type="ECO:0000313" key="6">
    <source>
        <dbReference type="EMBL" id="SMY09816.1"/>
    </source>
</evidence>
<comment type="similarity">
    <text evidence="1">Belongs to the LysR transcriptional regulatory family.</text>
</comment>
<gene>
    <name evidence="6" type="primary">gcvA_2</name>
    <name evidence="6" type="ORF">LOM8899_03988</name>
</gene>
<dbReference type="InterPro" id="IPR036390">
    <property type="entry name" value="WH_DNA-bd_sf"/>
</dbReference>
<reference evidence="6 7" key="1">
    <citation type="submission" date="2017-05" db="EMBL/GenBank/DDBJ databases">
        <authorList>
            <person name="Song R."/>
            <person name="Chenine A.L."/>
            <person name="Ruprecht R.M."/>
        </authorList>
    </citation>
    <scope>NUCLEOTIDE SEQUENCE [LARGE SCALE GENOMIC DNA]</scope>
    <source>
        <strain evidence="6 7">CECT 8899</strain>
    </source>
</reference>
<dbReference type="EMBL" id="FXZK01000013">
    <property type="protein sequence ID" value="SMY09816.1"/>
    <property type="molecule type" value="Genomic_DNA"/>
</dbReference>
<accession>A0A238LLI8</accession>
<dbReference type="InterPro" id="IPR000847">
    <property type="entry name" value="LysR_HTH_N"/>
</dbReference>
<dbReference type="PANTHER" id="PTHR30537:SF26">
    <property type="entry name" value="GLYCINE CLEAVAGE SYSTEM TRANSCRIPTIONAL ACTIVATOR"/>
    <property type="match status" value="1"/>
</dbReference>
<keyword evidence="4" id="KW-0804">Transcription</keyword>
<dbReference type="GO" id="GO:0006351">
    <property type="term" value="P:DNA-templated transcription"/>
    <property type="evidence" value="ECO:0007669"/>
    <property type="project" value="TreeGrafter"/>
</dbReference>
<protein>
    <submittedName>
        <fullName evidence="6">Glycine cleavage system transcriptional activator</fullName>
    </submittedName>
</protein>
<name>A0A238LLI8_9RHOB</name>
<evidence type="ECO:0000256" key="2">
    <source>
        <dbReference type="ARBA" id="ARBA00023015"/>
    </source>
</evidence>
<dbReference type="InterPro" id="IPR005119">
    <property type="entry name" value="LysR_subst-bd"/>
</dbReference>
<evidence type="ECO:0000313" key="7">
    <source>
        <dbReference type="Proteomes" id="UP000201613"/>
    </source>
</evidence>
<evidence type="ECO:0000259" key="5">
    <source>
        <dbReference type="PROSITE" id="PS50931"/>
    </source>
</evidence>
<evidence type="ECO:0000256" key="4">
    <source>
        <dbReference type="ARBA" id="ARBA00023163"/>
    </source>
</evidence>
<dbReference type="InterPro" id="IPR036388">
    <property type="entry name" value="WH-like_DNA-bd_sf"/>
</dbReference>
<dbReference type="SUPFAM" id="SSF53850">
    <property type="entry name" value="Periplasmic binding protein-like II"/>
    <property type="match status" value="1"/>
</dbReference>
<dbReference type="GO" id="GO:0043565">
    <property type="term" value="F:sequence-specific DNA binding"/>
    <property type="evidence" value="ECO:0007669"/>
    <property type="project" value="TreeGrafter"/>
</dbReference>
<dbReference type="GO" id="GO:0003700">
    <property type="term" value="F:DNA-binding transcription factor activity"/>
    <property type="evidence" value="ECO:0007669"/>
    <property type="project" value="InterPro"/>
</dbReference>
<proteinExistence type="inferred from homology"/>
<dbReference type="Proteomes" id="UP000201613">
    <property type="component" value="Unassembled WGS sequence"/>
</dbReference>
<dbReference type="RefSeq" id="WP_093993992.1">
    <property type="nucleotide sequence ID" value="NZ_FXZK01000013.1"/>
</dbReference>
<evidence type="ECO:0000256" key="3">
    <source>
        <dbReference type="ARBA" id="ARBA00023125"/>
    </source>
</evidence>
<dbReference type="Gene3D" id="1.10.10.10">
    <property type="entry name" value="Winged helix-like DNA-binding domain superfamily/Winged helix DNA-binding domain"/>
    <property type="match status" value="1"/>
</dbReference>
<dbReference type="SUPFAM" id="SSF46785">
    <property type="entry name" value="Winged helix' DNA-binding domain"/>
    <property type="match status" value="1"/>
</dbReference>
<keyword evidence="3" id="KW-0238">DNA-binding</keyword>